<name>A0ABX7Q508_9BACT</name>
<dbReference type="EMBL" id="CP071382">
    <property type="protein sequence ID" value="QSV46469.1"/>
    <property type="molecule type" value="Genomic_DNA"/>
</dbReference>
<dbReference type="Proteomes" id="UP000663651">
    <property type="component" value="Chromosome"/>
</dbReference>
<sequence length="95" mass="10817">MDKRTEYVEKLSAQMVEWDNQIDLLKDKAESATPEVKSEFHNAIAMLQLKRDEAAAKLQGISTAGDDEWEELKKGTEQAWSGIRTILHDAIMKIK</sequence>
<organism evidence="1 2">
    <name type="scientific">Geobacter benzoatilyticus</name>
    <dbReference type="NCBI Taxonomy" id="2815309"/>
    <lineage>
        <taxon>Bacteria</taxon>
        <taxon>Pseudomonadati</taxon>
        <taxon>Thermodesulfobacteriota</taxon>
        <taxon>Desulfuromonadia</taxon>
        <taxon>Geobacterales</taxon>
        <taxon>Geobacteraceae</taxon>
        <taxon>Geobacter</taxon>
    </lineage>
</organism>
<proteinExistence type="predicted"/>
<gene>
    <name evidence="1" type="ORF">JZM60_04095</name>
</gene>
<evidence type="ECO:0008006" key="3">
    <source>
        <dbReference type="Google" id="ProtNLM"/>
    </source>
</evidence>
<dbReference type="RefSeq" id="WP_207164250.1">
    <property type="nucleotide sequence ID" value="NZ_CP071382.1"/>
</dbReference>
<keyword evidence="2" id="KW-1185">Reference proteome</keyword>
<evidence type="ECO:0000313" key="1">
    <source>
        <dbReference type="EMBL" id="QSV46469.1"/>
    </source>
</evidence>
<evidence type="ECO:0000313" key="2">
    <source>
        <dbReference type="Proteomes" id="UP000663651"/>
    </source>
</evidence>
<accession>A0ABX7Q508</accession>
<reference evidence="1 2" key="1">
    <citation type="submission" date="2021-03" db="EMBL/GenBank/DDBJ databases">
        <title>Geobacter metallireducens gen. nov. sp. nov., a microorganism capable of coupling the complete oxidation of organic compounds to the reduction of iron and other metals.</title>
        <authorList>
            <person name="Li Y."/>
        </authorList>
    </citation>
    <scope>NUCLEOTIDE SEQUENCE [LARGE SCALE GENOMIC DNA]</scope>
    <source>
        <strain evidence="1 2">Jerry-YX</strain>
    </source>
</reference>
<protein>
    <recommendedName>
        <fullName evidence="3">Coiled coil domain-containing protein</fullName>
    </recommendedName>
</protein>